<dbReference type="STRING" id="929713.NIASO_20125"/>
<dbReference type="Proteomes" id="UP000003586">
    <property type="component" value="Chromosome"/>
</dbReference>
<reference evidence="2 3" key="1">
    <citation type="submission" date="2013-12" db="EMBL/GenBank/DDBJ databases">
        <authorList>
            <consortium name="DOE Joint Genome Institute"/>
            <person name="Eisen J."/>
            <person name="Huntemann M."/>
            <person name="Han J."/>
            <person name="Chen A."/>
            <person name="Kyrpides N."/>
            <person name="Mavromatis K."/>
            <person name="Markowitz V."/>
            <person name="Palaniappan K."/>
            <person name="Ivanova N."/>
            <person name="Schaumberg A."/>
            <person name="Pati A."/>
            <person name="Liolios K."/>
            <person name="Nordberg H.P."/>
            <person name="Cantor M.N."/>
            <person name="Hua S.X."/>
            <person name="Woyke T."/>
        </authorList>
    </citation>
    <scope>NUCLEOTIDE SEQUENCE [LARGE SCALE GENOMIC DNA]</scope>
    <source>
        <strain evidence="3">DSM 19437</strain>
    </source>
</reference>
<accession>W0F9L0</accession>
<dbReference type="EMBL" id="CP007035">
    <property type="protein sequence ID" value="AHF18086.1"/>
    <property type="molecule type" value="Genomic_DNA"/>
</dbReference>
<dbReference type="AlphaFoldDB" id="W0F9L0"/>
<evidence type="ECO:0000313" key="2">
    <source>
        <dbReference type="EMBL" id="AHF18086.1"/>
    </source>
</evidence>
<dbReference type="KEGG" id="nso:NIASO_20125"/>
<feature type="transmembrane region" description="Helical" evidence="1">
    <location>
        <begin position="6"/>
        <end position="24"/>
    </location>
</feature>
<evidence type="ECO:0000313" key="3">
    <source>
        <dbReference type="Proteomes" id="UP000003586"/>
    </source>
</evidence>
<evidence type="ECO:0000256" key="1">
    <source>
        <dbReference type="SAM" id="Phobius"/>
    </source>
</evidence>
<gene>
    <name evidence="2" type="ORF">NIASO_20125</name>
</gene>
<keyword evidence="1" id="KW-1133">Transmembrane helix</keyword>
<keyword evidence="1" id="KW-0812">Transmembrane</keyword>
<dbReference type="HOGENOM" id="CLU_1308502_0_0_10"/>
<organism evidence="2 3">
    <name type="scientific">Niabella soli DSM 19437</name>
    <dbReference type="NCBI Taxonomy" id="929713"/>
    <lineage>
        <taxon>Bacteria</taxon>
        <taxon>Pseudomonadati</taxon>
        <taxon>Bacteroidota</taxon>
        <taxon>Chitinophagia</taxon>
        <taxon>Chitinophagales</taxon>
        <taxon>Chitinophagaceae</taxon>
        <taxon>Niabella</taxon>
    </lineage>
</organism>
<protein>
    <recommendedName>
        <fullName evidence="4">DUF2291 domain-containing protein</fullName>
    </recommendedName>
</protein>
<dbReference type="RefSeq" id="WP_008588579.1">
    <property type="nucleotide sequence ID" value="NZ_CP007035.1"/>
</dbReference>
<keyword evidence="3" id="KW-1185">Reference proteome</keyword>
<evidence type="ECO:0008006" key="4">
    <source>
        <dbReference type="Google" id="ProtNLM"/>
    </source>
</evidence>
<dbReference type="eggNOG" id="COG5618">
    <property type="taxonomic scope" value="Bacteria"/>
</dbReference>
<name>W0F9L0_9BACT</name>
<dbReference type="InterPro" id="IPR014582">
    <property type="entry name" value="UCP033535_lipo"/>
</dbReference>
<dbReference type="InterPro" id="IPR036215">
    <property type="entry name" value="TM0957-like_sf"/>
</dbReference>
<sequence length="211" mass="23619">MNKLLKYGIGILLVALAVYNSVYIKKLSSVRASPAKLDTKSYVDQLWKNRLPAKLDSAIDINILKNALETVGSKAFDQYTNALAIGNYRYALVKGAAIVDSVHEDELLITLQSTQPLKAILQTEFVYGNTLRDASRLVDLTTFPNTNDLNSISEAMNERVRNQIASEWRPLLKPGTRFEFTGAIELNKEHLHFDNIEIIPVRIKISSDAGR</sequence>
<keyword evidence="1" id="KW-0472">Membrane</keyword>
<dbReference type="Gene3D" id="2.40.50.420">
    <property type="entry name" value="Envelope glycoprotein gp160, DUF2291, alpha/beta domain"/>
    <property type="match status" value="2"/>
</dbReference>
<dbReference type="OrthoDB" id="1425705at2"/>
<dbReference type="Pfam" id="PF10054">
    <property type="entry name" value="DUF2291"/>
    <property type="match status" value="1"/>
</dbReference>
<dbReference type="SUPFAM" id="SSF141318">
    <property type="entry name" value="TM0957-like"/>
    <property type="match status" value="1"/>
</dbReference>
<proteinExistence type="predicted"/>